<name>A0AAW1DLG8_9HEMI</name>
<accession>A0AAW1DLG8</accession>
<feature type="compositionally biased region" description="Basic residues" evidence="2">
    <location>
        <begin position="55"/>
        <end position="67"/>
    </location>
</feature>
<dbReference type="EMBL" id="JAPXFL010000002">
    <property type="protein sequence ID" value="KAK9510535.1"/>
    <property type="molecule type" value="Genomic_DNA"/>
</dbReference>
<sequence>MGLSDPENRVSTQTSHTMGMSETDIGAASSDLESTASSTYVKRTSEMANLSPEKRKTKTARKSRSKKNAQTTSPMSTRSKNSAQTQPLPSTSQQKQPLQINSLQLQSQTQYLPTQNLSTEQFLIQQQQQEQLQQQIHQQYQIQQQQQQVQDQIQQQHTQMETQQQQIHQQNEQHQQQPQVEYVSQYASHNRFSVLTECKRCQQYGHTRAYCHISPRCVKCAGPHLWEQCPRSNRETPATCALCSGEHPANYRGCITHKELQRMRREREIARGQLPHSMNRPQPPPMSSQKDFPSIPQSGRPYSQHQTQQNPLRIQQNHHYQQQQQQPHQSTQQQQQPQPPQNINRSSIRGPLFSQVVKQNHSFPPPLSTLPPTAQPDLTTLLNSFFQRFESLLTPLINLLNTLITQLLPRLAP</sequence>
<feature type="coiled-coil region" evidence="1">
    <location>
        <begin position="146"/>
        <end position="173"/>
    </location>
</feature>
<feature type="compositionally biased region" description="Polar residues" evidence="2">
    <location>
        <begin position="31"/>
        <end position="48"/>
    </location>
</feature>
<feature type="compositionally biased region" description="Low complexity" evidence="2">
    <location>
        <begin position="315"/>
        <end position="336"/>
    </location>
</feature>
<protein>
    <submittedName>
        <fullName evidence="3">Uncharacterized protein</fullName>
    </submittedName>
</protein>
<reference evidence="3 4" key="1">
    <citation type="submission" date="2022-12" db="EMBL/GenBank/DDBJ databases">
        <title>Chromosome-level genome assembly of true bugs.</title>
        <authorList>
            <person name="Ma L."/>
            <person name="Li H."/>
        </authorList>
    </citation>
    <scope>NUCLEOTIDE SEQUENCE [LARGE SCALE GENOMIC DNA]</scope>
    <source>
        <strain evidence="3">Lab_2022b</strain>
    </source>
</reference>
<evidence type="ECO:0000313" key="4">
    <source>
        <dbReference type="Proteomes" id="UP001461498"/>
    </source>
</evidence>
<dbReference type="AlphaFoldDB" id="A0AAW1DLG8"/>
<feature type="region of interest" description="Disordered" evidence="2">
    <location>
        <begin position="1"/>
        <end position="98"/>
    </location>
</feature>
<evidence type="ECO:0000256" key="1">
    <source>
        <dbReference type="SAM" id="Coils"/>
    </source>
</evidence>
<keyword evidence="4" id="KW-1185">Reference proteome</keyword>
<feature type="compositionally biased region" description="Polar residues" evidence="2">
    <location>
        <begin position="9"/>
        <end position="20"/>
    </location>
</feature>
<evidence type="ECO:0000256" key="2">
    <source>
        <dbReference type="SAM" id="MobiDB-lite"/>
    </source>
</evidence>
<gene>
    <name evidence="3" type="ORF">O3M35_005292</name>
</gene>
<organism evidence="3 4">
    <name type="scientific">Rhynocoris fuscipes</name>
    <dbReference type="NCBI Taxonomy" id="488301"/>
    <lineage>
        <taxon>Eukaryota</taxon>
        <taxon>Metazoa</taxon>
        <taxon>Ecdysozoa</taxon>
        <taxon>Arthropoda</taxon>
        <taxon>Hexapoda</taxon>
        <taxon>Insecta</taxon>
        <taxon>Pterygota</taxon>
        <taxon>Neoptera</taxon>
        <taxon>Paraneoptera</taxon>
        <taxon>Hemiptera</taxon>
        <taxon>Heteroptera</taxon>
        <taxon>Panheteroptera</taxon>
        <taxon>Cimicomorpha</taxon>
        <taxon>Reduviidae</taxon>
        <taxon>Harpactorinae</taxon>
        <taxon>Harpactorini</taxon>
        <taxon>Rhynocoris</taxon>
    </lineage>
</organism>
<keyword evidence="1" id="KW-0175">Coiled coil</keyword>
<evidence type="ECO:0000313" key="3">
    <source>
        <dbReference type="EMBL" id="KAK9510535.1"/>
    </source>
</evidence>
<feature type="compositionally biased region" description="Polar residues" evidence="2">
    <location>
        <begin position="287"/>
        <end position="314"/>
    </location>
</feature>
<proteinExistence type="predicted"/>
<dbReference type="Proteomes" id="UP001461498">
    <property type="component" value="Unassembled WGS sequence"/>
</dbReference>
<feature type="region of interest" description="Disordered" evidence="2">
    <location>
        <begin position="271"/>
        <end position="347"/>
    </location>
</feature>
<comment type="caution">
    <text evidence="3">The sequence shown here is derived from an EMBL/GenBank/DDBJ whole genome shotgun (WGS) entry which is preliminary data.</text>
</comment>
<feature type="compositionally biased region" description="Polar residues" evidence="2">
    <location>
        <begin position="68"/>
        <end position="98"/>
    </location>
</feature>